<dbReference type="GO" id="GO:0004725">
    <property type="term" value="F:protein tyrosine phosphatase activity"/>
    <property type="evidence" value="ECO:0007669"/>
    <property type="project" value="UniProtKB-EC"/>
</dbReference>
<dbReference type="Ensembl" id="ENSCSAVT00000006902.1">
    <property type="protein sequence ID" value="ENSCSAVP00000006815.1"/>
    <property type="gene ID" value="ENSCSAVG00000004067.1"/>
</dbReference>
<dbReference type="Proteomes" id="UP000007875">
    <property type="component" value="Unassembled WGS sequence"/>
</dbReference>
<dbReference type="Gene3D" id="3.90.190.10">
    <property type="entry name" value="Protein tyrosine phosphatase superfamily"/>
    <property type="match status" value="2"/>
</dbReference>
<dbReference type="AlphaFoldDB" id="H2YNA8"/>
<feature type="domain" description="Tyrosine specific protein phosphatases" evidence="9">
    <location>
        <begin position="460"/>
        <end position="533"/>
    </location>
</feature>
<evidence type="ECO:0000256" key="7">
    <source>
        <dbReference type="ARBA" id="ARBA00072470"/>
    </source>
</evidence>
<feature type="domain" description="Tyrosine-protein phosphatase" evidence="8">
    <location>
        <begin position="274"/>
        <end position="542"/>
    </location>
</feature>
<dbReference type="PANTHER" id="PTHR19134:SF562">
    <property type="entry name" value="PROTEIN-TYROSINE-PHOSPHATASE"/>
    <property type="match status" value="1"/>
</dbReference>
<evidence type="ECO:0000256" key="6">
    <source>
        <dbReference type="ARBA" id="ARBA00058215"/>
    </source>
</evidence>
<dbReference type="STRING" id="51511.ENSCSAVP00000006815"/>
<name>H2YNA8_CIOSA</name>
<keyword evidence="4" id="KW-0904">Protein phosphatase</keyword>
<reference evidence="10" key="2">
    <citation type="submission" date="2025-08" db="UniProtKB">
        <authorList>
            <consortium name="Ensembl"/>
        </authorList>
    </citation>
    <scope>IDENTIFICATION</scope>
</reference>
<dbReference type="FunFam" id="3.90.190.10:FF:000102">
    <property type="entry name" value="Receptor-type tyrosine-protein phosphatase"/>
    <property type="match status" value="1"/>
</dbReference>
<dbReference type="OMA" id="FFIADDH"/>
<keyword evidence="3" id="KW-0378">Hydrolase</keyword>
<evidence type="ECO:0000256" key="4">
    <source>
        <dbReference type="ARBA" id="ARBA00022912"/>
    </source>
</evidence>
<evidence type="ECO:0000256" key="3">
    <source>
        <dbReference type="ARBA" id="ARBA00022801"/>
    </source>
</evidence>
<evidence type="ECO:0000256" key="2">
    <source>
        <dbReference type="ARBA" id="ARBA00013064"/>
    </source>
</evidence>
<comment type="similarity">
    <text evidence="1">Belongs to the protein-tyrosine phosphatase family.</text>
</comment>
<dbReference type="InterPro" id="IPR003595">
    <property type="entry name" value="Tyr_Pase_cat"/>
</dbReference>
<dbReference type="GeneTree" id="ENSGT00940000154814"/>
<reference evidence="11" key="1">
    <citation type="submission" date="2003-08" db="EMBL/GenBank/DDBJ databases">
        <authorList>
            <person name="Birren B."/>
            <person name="Nusbaum C."/>
            <person name="Abebe A."/>
            <person name="Abouelleil A."/>
            <person name="Adekoya E."/>
            <person name="Ait-zahra M."/>
            <person name="Allen N."/>
            <person name="Allen T."/>
            <person name="An P."/>
            <person name="Anderson M."/>
            <person name="Anderson S."/>
            <person name="Arachchi H."/>
            <person name="Armbruster J."/>
            <person name="Bachantsang P."/>
            <person name="Baldwin J."/>
            <person name="Barry A."/>
            <person name="Bayul T."/>
            <person name="Blitshsteyn B."/>
            <person name="Bloom T."/>
            <person name="Blye J."/>
            <person name="Boguslavskiy L."/>
            <person name="Borowsky M."/>
            <person name="Boukhgalter B."/>
            <person name="Brunache A."/>
            <person name="Butler J."/>
            <person name="Calixte N."/>
            <person name="Calvo S."/>
            <person name="Camarata J."/>
            <person name="Campo K."/>
            <person name="Chang J."/>
            <person name="Cheshatsang Y."/>
            <person name="Citroen M."/>
            <person name="Collymore A."/>
            <person name="Considine T."/>
            <person name="Cook A."/>
            <person name="Cooke P."/>
            <person name="Corum B."/>
            <person name="Cuomo C."/>
            <person name="David R."/>
            <person name="Dawoe T."/>
            <person name="Degray S."/>
            <person name="Dodge S."/>
            <person name="Dooley K."/>
            <person name="Dorje P."/>
            <person name="Dorjee K."/>
            <person name="Dorris L."/>
            <person name="Duffey N."/>
            <person name="Dupes A."/>
            <person name="Elkins T."/>
            <person name="Engels R."/>
            <person name="Erickson J."/>
            <person name="Farina A."/>
            <person name="Faro S."/>
            <person name="Ferreira P."/>
            <person name="Fischer H."/>
            <person name="Fitzgerald M."/>
            <person name="Foley K."/>
            <person name="Gage D."/>
            <person name="Galagan J."/>
            <person name="Gearin G."/>
            <person name="Gnerre S."/>
            <person name="Gnirke A."/>
            <person name="Goyette A."/>
            <person name="Graham J."/>
            <person name="Grandbois E."/>
            <person name="Gyaltsen K."/>
            <person name="Hafez N."/>
            <person name="Hagopian D."/>
            <person name="Hagos B."/>
            <person name="Hall J."/>
            <person name="Hatcher B."/>
            <person name="Heller A."/>
            <person name="Higgins H."/>
            <person name="Honan T."/>
            <person name="Horn A."/>
            <person name="Houde N."/>
            <person name="Hughes L."/>
            <person name="Hulme W."/>
            <person name="Husby E."/>
            <person name="Iliev I."/>
            <person name="Jaffe D."/>
            <person name="Jones C."/>
            <person name="Kamal M."/>
            <person name="Kamat A."/>
            <person name="Kamvysselis M."/>
            <person name="Karlsson E."/>
            <person name="Kells C."/>
            <person name="Kieu A."/>
            <person name="Kisner P."/>
            <person name="Kodira C."/>
            <person name="Kulbokas E."/>
            <person name="Labutti K."/>
            <person name="Lama D."/>
            <person name="Landers T."/>
            <person name="Leger J."/>
            <person name="Levine S."/>
            <person name="Lewis D."/>
            <person name="Lewis T."/>
            <person name="Lindblad-toh K."/>
            <person name="Liu X."/>
            <person name="Lokyitsang T."/>
            <person name="Lokyitsang Y."/>
            <person name="Lucien O."/>
            <person name="Lui A."/>
            <person name="Ma L.J."/>
            <person name="Mabbitt R."/>
            <person name="Macdonald J."/>
            <person name="Maclean C."/>
            <person name="Major J."/>
            <person name="Manning J."/>
            <person name="Marabella R."/>
            <person name="Maru K."/>
            <person name="Matthews C."/>
            <person name="Mauceli E."/>
            <person name="Mccarthy M."/>
            <person name="Mcdonough S."/>
            <person name="Mcghee T."/>
            <person name="Meldrim J."/>
            <person name="Meneus L."/>
            <person name="Mesirov J."/>
            <person name="Mihalev A."/>
            <person name="Mihova T."/>
            <person name="Mikkelsen T."/>
            <person name="Mlenga V."/>
            <person name="Moru K."/>
            <person name="Mozes J."/>
            <person name="Mulrain L."/>
            <person name="Munson G."/>
            <person name="Naylor J."/>
            <person name="Newes C."/>
            <person name="Nguyen C."/>
            <person name="Nguyen N."/>
            <person name="Nguyen T."/>
            <person name="Nicol R."/>
            <person name="Nielsen C."/>
            <person name="Nizzari M."/>
            <person name="Norbu C."/>
            <person name="Norbu N."/>
            <person name="O'donnell P."/>
            <person name="Okoawo O."/>
            <person name="O'leary S."/>
            <person name="Omotosho B."/>
            <person name="O'neill K."/>
            <person name="Osman S."/>
            <person name="Parker S."/>
            <person name="Perrin D."/>
            <person name="Phunkhang P."/>
            <person name="Piqani B."/>
            <person name="Purcell S."/>
            <person name="Rachupka T."/>
            <person name="Ramasamy U."/>
            <person name="Rameau R."/>
            <person name="Ray V."/>
            <person name="Raymond C."/>
            <person name="Retta R."/>
            <person name="Richardson S."/>
            <person name="Rise C."/>
            <person name="Rodriguez J."/>
            <person name="Rogers J."/>
            <person name="Rogov P."/>
            <person name="Rutman M."/>
            <person name="Schupbach R."/>
            <person name="Seaman C."/>
            <person name="Settipalli S."/>
            <person name="Sharpe T."/>
            <person name="Sheridan J."/>
            <person name="Sherpa N."/>
            <person name="Shi J."/>
            <person name="Smirnov S."/>
            <person name="Smith C."/>
            <person name="Sougnez C."/>
            <person name="Spencer B."/>
            <person name="Stalker J."/>
            <person name="Stange-thomann N."/>
            <person name="Stavropoulos S."/>
            <person name="Stetson K."/>
            <person name="Stone C."/>
            <person name="Stone S."/>
            <person name="Stubbs M."/>
            <person name="Talamas J."/>
            <person name="Tchuinga P."/>
            <person name="Tenzing P."/>
            <person name="Tesfaye S."/>
            <person name="Theodore J."/>
            <person name="Thoulutsang Y."/>
            <person name="Topham K."/>
            <person name="Towey S."/>
            <person name="Tsamla T."/>
            <person name="Tsomo N."/>
            <person name="Vallee D."/>
            <person name="Vassiliev H."/>
            <person name="Venkataraman V."/>
            <person name="Vinson J."/>
            <person name="Vo A."/>
            <person name="Wade C."/>
            <person name="Wang S."/>
            <person name="Wangchuk T."/>
            <person name="Wangdi T."/>
            <person name="Whittaker C."/>
            <person name="Wilkinson J."/>
            <person name="Wu Y."/>
            <person name="Wyman D."/>
            <person name="Yadav S."/>
            <person name="Yang S."/>
            <person name="Yang X."/>
            <person name="Yeager S."/>
            <person name="Yee E."/>
            <person name="Young G."/>
            <person name="Zainoun J."/>
            <person name="Zembeck L."/>
            <person name="Zimmer A."/>
            <person name="Zody M."/>
            <person name="Lander E."/>
        </authorList>
    </citation>
    <scope>NUCLEOTIDE SEQUENCE [LARGE SCALE GENOMIC DNA]</scope>
</reference>
<dbReference type="FunFam" id="3.90.190.10:FF:000145">
    <property type="entry name" value="receptor-type tyrosine-protein phosphatase epsilon-like isoform X1"/>
    <property type="match status" value="1"/>
</dbReference>
<dbReference type="EC" id="3.1.3.48" evidence="2"/>
<sequence>QTTFSLLPKNKSKNRFKNILPYDHTRVVLSDDGDGNDYINACYIDCHSVPRKYIATQGPLAKTEGDFWRMMWETKSSIIIMLTNLFENGKKKCQKYWPDFGAQRDFKQINVACTQEEVIGCFVKRIFTIKLPEVSQGAHDVTQFHYTTWPDHNIPITTTGLHRLKHAVMEQHKKSGESKPIVVHCSAGAGRTGTFIAFDSLSMQMNDRPSINVFDTVVNLRMQRMDMVQTPNQYMFLHKLVAEVYMLGQTDIPVMSLESKTKELERTCASFDKSNKEMSFMLETAARLHKGQTTFALLPKNKSKNRFKNILPYDHTRVVLSNDGDGNDYINACYIDCPSVPRKYIATQGPLAKTEGDFWRMMWETKSSIIVMLTNLFENGKKKCQKYWPDFGTQRDFKQINVVCTQEEVIGCFVKRTFRIKLPECIHTMYLSFQGAHDVTQFHYTTWPDHNIPITTTGLHRLKQAVMEQHKKSGESKPIVVHCSDGAGRTGAFLCILNLVERAKLEGRVDVLREVKDMRDMRVGMLQSKLLYRFVYYCMAEFVSTFDVYANFS</sequence>
<dbReference type="Pfam" id="PF00102">
    <property type="entry name" value="Y_phosphatase"/>
    <property type="match status" value="2"/>
</dbReference>
<evidence type="ECO:0000256" key="1">
    <source>
        <dbReference type="ARBA" id="ARBA00009580"/>
    </source>
</evidence>
<evidence type="ECO:0000256" key="5">
    <source>
        <dbReference type="ARBA" id="ARBA00051722"/>
    </source>
</evidence>
<reference evidence="10" key="3">
    <citation type="submission" date="2025-09" db="UniProtKB">
        <authorList>
            <consortium name="Ensembl"/>
        </authorList>
    </citation>
    <scope>IDENTIFICATION</scope>
</reference>
<dbReference type="SUPFAM" id="SSF52799">
    <property type="entry name" value="(Phosphotyrosine protein) phosphatases II"/>
    <property type="match status" value="2"/>
</dbReference>
<evidence type="ECO:0000313" key="11">
    <source>
        <dbReference type="Proteomes" id="UP000007875"/>
    </source>
</evidence>
<protein>
    <recommendedName>
        <fullName evidence="7">Tyrosine-protein phosphatase non-receptor type 20</fullName>
        <ecNumber evidence="2">3.1.3.48</ecNumber>
    </recommendedName>
</protein>
<organism evidence="10 11">
    <name type="scientific">Ciona savignyi</name>
    <name type="common">Pacific transparent sea squirt</name>
    <dbReference type="NCBI Taxonomy" id="51511"/>
    <lineage>
        <taxon>Eukaryota</taxon>
        <taxon>Metazoa</taxon>
        <taxon>Chordata</taxon>
        <taxon>Tunicata</taxon>
        <taxon>Ascidiacea</taxon>
        <taxon>Phlebobranchia</taxon>
        <taxon>Cionidae</taxon>
        <taxon>Ciona</taxon>
    </lineage>
</organism>
<dbReference type="InterPro" id="IPR050348">
    <property type="entry name" value="Protein-Tyr_Phosphatase"/>
</dbReference>
<dbReference type="SMART" id="SM00404">
    <property type="entry name" value="PTPc_motif"/>
    <property type="match status" value="2"/>
</dbReference>
<dbReference type="InterPro" id="IPR000242">
    <property type="entry name" value="PTP_cat"/>
</dbReference>
<dbReference type="InterPro" id="IPR016130">
    <property type="entry name" value="Tyr_Pase_AS"/>
</dbReference>
<dbReference type="SMART" id="SM00194">
    <property type="entry name" value="PTPc"/>
    <property type="match status" value="2"/>
</dbReference>
<dbReference type="InterPro" id="IPR029021">
    <property type="entry name" value="Prot-tyrosine_phosphatase-like"/>
</dbReference>
<comment type="function">
    <text evidence="6">Tyrosine-protein phosphatase targeted to sites of actin polymerization in response of varied extracellular stimuli. Has tyrosine phosphatase activity towards various tyrosyl phosphorylated substrates.</text>
</comment>
<comment type="catalytic activity">
    <reaction evidence="5">
        <text>O-phospho-L-tyrosyl-[protein] + H2O = L-tyrosyl-[protein] + phosphate</text>
        <dbReference type="Rhea" id="RHEA:10684"/>
        <dbReference type="Rhea" id="RHEA-COMP:10136"/>
        <dbReference type="Rhea" id="RHEA-COMP:20101"/>
        <dbReference type="ChEBI" id="CHEBI:15377"/>
        <dbReference type="ChEBI" id="CHEBI:43474"/>
        <dbReference type="ChEBI" id="CHEBI:46858"/>
        <dbReference type="ChEBI" id="CHEBI:61978"/>
        <dbReference type="EC" id="3.1.3.48"/>
    </reaction>
</comment>
<dbReference type="PROSITE" id="PS50055">
    <property type="entry name" value="TYR_PHOSPHATASE_PTP"/>
    <property type="match status" value="2"/>
</dbReference>
<dbReference type="PRINTS" id="PR00700">
    <property type="entry name" value="PRTYPHPHTASE"/>
</dbReference>
<dbReference type="CDD" id="cd00047">
    <property type="entry name" value="PTPc"/>
    <property type="match status" value="1"/>
</dbReference>
<dbReference type="PROSITE" id="PS50056">
    <property type="entry name" value="TYR_PHOSPHATASE_2"/>
    <property type="match status" value="2"/>
</dbReference>
<accession>H2YNA8</accession>
<evidence type="ECO:0000313" key="10">
    <source>
        <dbReference type="Ensembl" id="ENSCSAVP00000006815.1"/>
    </source>
</evidence>
<proteinExistence type="inferred from homology"/>
<dbReference type="InParanoid" id="H2YNA8"/>
<feature type="domain" description="Tyrosine-protein phosphatase" evidence="8">
    <location>
        <begin position="1"/>
        <end position="244"/>
    </location>
</feature>
<keyword evidence="11" id="KW-1185">Reference proteome</keyword>
<feature type="domain" description="Tyrosine specific protein phosphatases" evidence="9">
    <location>
        <begin position="159"/>
        <end position="235"/>
    </location>
</feature>
<evidence type="ECO:0000259" key="8">
    <source>
        <dbReference type="PROSITE" id="PS50055"/>
    </source>
</evidence>
<dbReference type="PANTHER" id="PTHR19134">
    <property type="entry name" value="RECEPTOR-TYPE TYROSINE-PROTEIN PHOSPHATASE"/>
    <property type="match status" value="1"/>
</dbReference>
<evidence type="ECO:0000259" key="9">
    <source>
        <dbReference type="PROSITE" id="PS50056"/>
    </source>
</evidence>
<dbReference type="eggNOG" id="KOG4228">
    <property type="taxonomic scope" value="Eukaryota"/>
</dbReference>
<dbReference type="InterPro" id="IPR000387">
    <property type="entry name" value="Tyr_Pase_dom"/>
</dbReference>
<dbReference type="PROSITE" id="PS00383">
    <property type="entry name" value="TYR_PHOSPHATASE_1"/>
    <property type="match status" value="2"/>
</dbReference>